<dbReference type="InterPro" id="IPR002048">
    <property type="entry name" value="EF_hand_dom"/>
</dbReference>
<feature type="non-terminal residue" evidence="5">
    <location>
        <position position="1"/>
    </location>
</feature>
<dbReference type="SUPFAM" id="SSF47473">
    <property type="entry name" value="EF-hand"/>
    <property type="match status" value="1"/>
</dbReference>
<gene>
    <name evidence="5" type="ORF">PGLA2088_LOCUS31948</name>
</gene>
<evidence type="ECO:0000313" key="6">
    <source>
        <dbReference type="Proteomes" id="UP000626109"/>
    </source>
</evidence>
<dbReference type="SMART" id="SM00054">
    <property type="entry name" value="EFh"/>
    <property type="match status" value="3"/>
</dbReference>
<keyword evidence="3" id="KW-0106">Calcium</keyword>
<organism evidence="5 6">
    <name type="scientific">Polarella glacialis</name>
    <name type="common">Dinoflagellate</name>
    <dbReference type="NCBI Taxonomy" id="89957"/>
    <lineage>
        <taxon>Eukaryota</taxon>
        <taxon>Sar</taxon>
        <taxon>Alveolata</taxon>
        <taxon>Dinophyceae</taxon>
        <taxon>Suessiales</taxon>
        <taxon>Suessiaceae</taxon>
        <taxon>Polarella</taxon>
    </lineage>
</organism>
<reference evidence="5" key="1">
    <citation type="submission" date="2021-02" db="EMBL/GenBank/DDBJ databases">
        <authorList>
            <person name="Dougan E. K."/>
            <person name="Rhodes N."/>
            <person name="Thang M."/>
            <person name="Chan C."/>
        </authorList>
    </citation>
    <scope>NUCLEOTIDE SEQUENCE</scope>
</reference>
<dbReference type="EMBL" id="CAJNNW010029715">
    <property type="protein sequence ID" value="CAE8701247.1"/>
    <property type="molecule type" value="Genomic_DNA"/>
</dbReference>
<dbReference type="PROSITE" id="PS00018">
    <property type="entry name" value="EF_HAND_1"/>
    <property type="match status" value="2"/>
</dbReference>
<feature type="domain" description="EF-hand" evidence="4">
    <location>
        <begin position="158"/>
        <end position="193"/>
    </location>
</feature>
<dbReference type="Pfam" id="PF13202">
    <property type="entry name" value="EF-hand_5"/>
    <property type="match status" value="1"/>
</dbReference>
<dbReference type="InterPro" id="IPR040365">
    <property type="entry name" value="EFHD1/2"/>
</dbReference>
<accession>A0A813KD70</accession>
<keyword evidence="1" id="KW-0479">Metal-binding</keyword>
<sequence>VRLLAQSPLVKAIYGSLEYPPNSGNNLHLDRVSRALESLGYTEPDDALLKESLDSLHFRDKPNAPLTLDEFAVIVYNFETKRAIQLKAQFDAIDMDSSGAIDVGEFRRLLWDMGFSVSRMTVEEILGEVDKDLSGKVELREFEFALKLVYERFGFSLKEVKDIMEIFDKYDTDESGVMSPDELAGAMGWIGHPATIEQAKAVIERHVDTENYILSRPEFLRIMRCIVEEELEDSATSSARLTAIAQAAWTPQNSMGFCWIWGSQCRIPSWRMQ</sequence>
<evidence type="ECO:0000313" key="5">
    <source>
        <dbReference type="EMBL" id="CAE8701247.1"/>
    </source>
</evidence>
<comment type="caution">
    <text evidence="5">The sequence shown here is derived from an EMBL/GenBank/DDBJ whole genome shotgun (WGS) entry which is preliminary data.</text>
</comment>
<evidence type="ECO:0000259" key="4">
    <source>
        <dbReference type="PROSITE" id="PS50222"/>
    </source>
</evidence>
<dbReference type="GO" id="GO:0005509">
    <property type="term" value="F:calcium ion binding"/>
    <property type="evidence" value="ECO:0007669"/>
    <property type="project" value="InterPro"/>
</dbReference>
<evidence type="ECO:0000256" key="1">
    <source>
        <dbReference type="ARBA" id="ARBA00022723"/>
    </source>
</evidence>
<dbReference type="Pfam" id="PF13499">
    <property type="entry name" value="EF-hand_7"/>
    <property type="match status" value="1"/>
</dbReference>
<feature type="domain" description="EF-hand" evidence="4">
    <location>
        <begin position="117"/>
        <end position="152"/>
    </location>
</feature>
<evidence type="ECO:0000256" key="3">
    <source>
        <dbReference type="ARBA" id="ARBA00022837"/>
    </source>
</evidence>
<proteinExistence type="predicted"/>
<keyword evidence="2" id="KW-0677">Repeat</keyword>
<protein>
    <recommendedName>
        <fullName evidence="4">EF-hand domain-containing protein</fullName>
    </recommendedName>
</protein>
<dbReference type="InterPro" id="IPR011992">
    <property type="entry name" value="EF-hand-dom_pair"/>
</dbReference>
<dbReference type="InterPro" id="IPR018247">
    <property type="entry name" value="EF_Hand_1_Ca_BS"/>
</dbReference>
<dbReference type="Proteomes" id="UP000626109">
    <property type="component" value="Unassembled WGS sequence"/>
</dbReference>
<dbReference type="Gene3D" id="1.10.238.10">
    <property type="entry name" value="EF-hand"/>
    <property type="match status" value="2"/>
</dbReference>
<dbReference type="PROSITE" id="PS50222">
    <property type="entry name" value="EF_HAND_2"/>
    <property type="match status" value="3"/>
</dbReference>
<name>A0A813KD70_POLGL</name>
<dbReference type="PANTHER" id="PTHR13025:SF6">
    <property type="entry name" value="EF-HAND DOMAIN-CONTAINING PROTEIN-RELATED"/>
    <property type="match status" value="1"/>
</dbReference>
<evidence type="ECO:0000256" key="2">
    <source>
        <dbReference type="ARBA" id="ARBA00022737"/>
    </source>
</evidence>
<feature type="domain" description="EF-hand" evidence="4">
    <location>
        <begin position="81"/>
        <end position="116"/>
    </location>
</feature>
<dbReference type="AlphaFoldDB" id="A0A813KD70"/>
<dbReference type="PANTHER" id="PTHR13025">
    <property type="entry name" value="EF-HAND DOMAIN-CONTAINING PROTEIN D"/>
    <property type="match status" value="1"/>
</dbReference>